<evidence type="ECO:0000313" key="2">
    <source>
        <dbReference type="Proteomes" id="UP001056120"/>
    </source>
</evidence>
<name>A0ACB9HPU9_9ASTR</name>
<accession>A0ACB9HPU9</accession>
<keyword evidence="2" id="KW-1185">Reference proteome</keyword>
<reference evidence="2" key="1">
    <citation type="journal article" date="2022" name="Mol. Ecol. Resour.">
        <title>The genomes of chicory, endive, great burdock and yacon provide insights into Asteraceae palaeo-polyploidization history and plant inulin production.</title>
        <authorList>
            <person name="Fan W."/>
            <person name="Wang S."/>
            <person name="Wang H."/>
            <person name="Wang A."/>
            <person name="Jiang F."/>
            <person name="Liu H."/>
            <person name="Zhao H."/>
            <person name="Xu D."/>
            <person name="Zhang Y."/>
        </authorList>
    </citation>
    <scope>NUCLEOTIDE SEQUENCE [LARGE SCALE GENOMIC DNA]</scope>
    <source>
        <strain evidence="2">cv. Yunnan</strain>
    </source>
</reference>
<organism evidence="1 2">
    <name type="scientific">Smallanthus sonchifolius</name>
    <dbReference type="NCBI Taxonomy" id="185202"/>
    <lineage>
        <taxon>Eukaryota</taxon>
        <taxon>Viridiplantae</taxon>
        <taxon>Streptophyta</taxon>
        <taxon>Embryophyta</taxon>
        <taxon>Tracheophyta</taxon>
        <taxon>Spermatophyta</taxon>
        <taxon>Magnoliopsida</taxon>
        <taxon>eudicotyledons</taxon>
        <taxon>Gunneridae</taxon>
        <taxon>Pentapetalae</taxon>
        <taxon>asterids</taxon>
        <taxon>campanulids</taxon>
        <taxon>Asterales</taxon>
        <taxon>Asteraceae</taxon>
        <taxon>Asteroideae</taxon>
        <taxon>Heliantheae alliance</taxon>
        <taxon>Millerieae</taxon>
        <taxon>Smallanthus</taxon>
    </lineage>
</organism>
<comment type="caution">
    <text evidence="1">The sequence shown here is derived from an EMBL/GenBank/DDBJ whole genome shotgun (WGS) entry which is preliminary data.</text>
</comment>
<dbReference type="Proteomes" id="UP001056120">
    <property type="component" value="Linkage Group LG11"/>
</dbReference>
<proteinExistence type="predicted"/>
<gene>
    <name evidence="1" type="ORF">L1987_33199</name>
</gene>
<sequence length="66" mass="7277">MGEGDEQVEKANPNSIGHDIRTNPHICLVDISRFCYHDRLSIAVEVEKSPKPVASCVITALPVGYR</sequence>
<protein>
    <submittedName>
        <fullName evidence="1">Uncharacterized protein</fullName>
    </submittedName>
</protein>
<reference evidence="1 2" key="2">
    <citation type="journal article" date="2022" name="Mol. Ecol. Resour.">
        <title>The genomes of chicory, endive, great burdock and yacon provide insights into Asteraceae paleo-polyploidization history and plant inulin production.</title>
        <authorList>
            <person name="Fan W."/>
            <person name="Wang S."/>
            <person name="Wang H."/>
            <person name="Wang A."/>
            <person name="Jiang F."/>
            <person name="Liu H."/>
            <person name="Zhao H."/>
            <person name="Xu D."/>
            <person name="Zhang Y."/>
        </authorList>
    </citation>
    <scope>NUCLEOTIDE SEQUENCE [LARGE SCALE GENOMIC DNA]</scope>
    <source>
        <strain evidence="2">cv. Yunnan</strain>
        <tissue evidence="1">Leaves</tissue>
    </source>
</reference>
<evidence type="ECO:0000313" key="1">
    <source>
        <dbReference type="EMBL" id="KAI3797934.1"/>
    </source>
</evidence>
<dbReference type="EMBL" id="CM042028">
    <property type="protein sequence ID" value="KAI3797934.1"/>
    <property type="molecule type" value="Genomic_DNA"/>
</dbReference>